<dbReference type="InterPro" id="IPR016193">
    <property type="entry name" value="Cytidine_deaminase-like"/>
</dbReference>
<dbReference type="GO" id="GO:0055086">
    <property type="term" value="P:nucleobase-containing small molecule metabolic process"/>
    <property type="evidence" value="ECO:0007669"/>
    <property type="project" value="UniProtKB-ARBA"/>
</dbReference>
<gene>
    <name evidence="17" type="primary">cdd</name>
    <name evidence="17" type="ORF">SV7mr_45900</name>
</gene>
<evidence type="ECO:0000313" key="18">
    <source>
        <dbReference type="Proteomes" id="UP000315003"/>
    </source>
</evidence>
<comment type="catalytic activity">
    <reaction evidence="10 15">
        <text>2'-deoxycytidine + H2O + H(+) = 2'-deoxyuridine + NH4(+)</text>
        <dbReference type="Rhea" id="RHEA:13433"/>
        <dbReference type="ChEBI" id="CHEBI:15377"/>
        <dbReference type="ChEBI" id="CHEBI:15378"/>
        <dbReference type="ChEBI" id="CHEBI:15698"/>
        <dbReference type="ChEBI" id="CHEBI:16450"/>
        <dbReference type="ChEBI" id="CHEBI:28938"/>
        <dbReference type="EC" id="3.5.4.5"/>
    </reaction>
</comment>
<dbReference type="AlphaFoldDB" id="A0A517T0Z9"/>
<feature type="binding site" evidence="13">
    <location>
        <begin position="48"/>
        <end position="54"/>
    </location>
    <ligand>
        <name>substrate</name>
    </ligand>
</feature>
<organism evidence="17 18">
    <name type="scientific">Stieleria bergensis</name>
    <dbReference type="NCBI Taxonomy" id="2528025"/>
    <lineage>
        <taxon>Bacteria</taxon>
        <taxon>Pseudomonadati</taxon>
        <taxon>Planctomycetota</taxon>
        <taxon>Planctomycetia</taxon>
        <taxon>Pirellulales</taxon>
        <taxon>Pirellulaceae</taxon>
        <taxon>Stieleria</taxon>
    </lineage>
</organism>
<dbReference type="NCBIfam" id="TIGR01354">
    <property type="entry name" value="cyt_deam_tetra"/>
    <property type="match status" value="1"/>
</dbReference>
<evidence type="ECO:0000256" key="12">
    <source>
        <dbReference type="PIRSR" id="PIRSR606262-1"/>
    </source>
</evidence>
<evidence type="ECO:0000256" key="15">
    <source>
        <dbReference type="RuleBase" id="RU364006"/>
    </source>
</evidence>
<evidence type="ECO:0000259" key="16">
    <source>
        <dbReference type="PROSITE" id="PS51747"/>
    </source>
</evidence>
<keyword evidence="8 14" id="KW-0862">Zinc</keyword>
<dbReference type="OrthoDB" id="9795347at2"/>
<dbReference type="Proteomes" id="UP000315003">
    <property type="component" value="Chromosome"/>
</dbReference>
<feature type="binding site" evidence="14">
    <location>
        <position position="90"/>
    </location>
    <ligand>
        <name>Zn(2+)</name>
        <dbReference type="ChEBI" id="CHEBI:29105"/>
        <note>catalytic</note>
    </ligand>
</feature>
<evidence type="ECO:0000256" key="7">
    <source>
        <dbReference type="ARBA" id="ARBA00022801"/>
    </source>
</evidence>
<dbReference type="NCBIfam" id="NF004064">
    <property type="entry name" value="PRK05578.1"/>
    <property type="match status" value="1"/>
</dbReference>
<dbReference type="EC" id="3.5.4.5" evidence="4 15"/>
<keyword evidence="18" id="KW-1185">Reference proteome</keyword>
<evidence type="ECO:0000256" key="5">
    <source>
        <dbReference type="ARBA" id="ARBA00018266"/>
    </source>
</evidence>
<dbReference type="FunFam" id="3.40.140.10:FF:000008">
    <property type="entry name" value="Cytidine deaminase"/>
    <property type="match status" value="1"/>
</dbReference>
<dbReference type="PANTHER" id="PTHR11644:SF2">
    <property type="entry name" value="CYTIDINE DEAMINASE"/>
    <property type="match status" value="1"/>
</dbReference>
<feature type="domain" description="CMP/dCMP-type deaminase" evidence="16">
    <location>
        <begin position="7"/>
        <end position="132"/>
    </location>
</feature>
<evidence type="ECO:0000256" key="14">
    <source>
        <dbReference type="PIRSR" id="PIRSR606262-3"/>
    </source>
</evidence>
<dbReference type="Pfam" id="PF00383">
    <property type="entry name" value="dCMP_cyt_deam_1"/>
    <property type="match status" value="1"/>
</dbReference>
<evidence type="ECO:0000256" key="9">
    <source>
        <dbReference type="ARBA" id="ARBA00032005"/>
    </source>
</evidence>
<name>A0A517T0Z9_9BACT</name>
<dbReference type="GO" id="GO:0004126">
    <property type="term" value="F:cytidine deaminase activity"/>
    <property type="evidence" value="ECO:0007669"/>
    <property type="project" value="UniProtKB-UniRule"/>
</dbReference>
<feature type="active site" description="Proton donor" evidence="12">
    <location>
        <position position="61"/>
    </location>
</feature>
<dbReference type="SUPFAM" id="SSF53927">
    <property type="entry name" value="Cytidine deaminase-like"/>
    <property type="match status" value="1"/>
</dbReference>
<sequence>MQELAPEQIDTLVQHAINARQMAYAPHSQFDVGAAVWIPEGAIVTGCNVENASYGLTICAERAAICTAVNEGYQQFQAIAIATAGGASPCGACRQFLSEFRCDLQVIMVDVLTGARQIRRLSQLLPDAFDADNLPIH</sequence>
<evidence type="ECO:0000313" key="17">
    <source>
        <dbReference type="EMBL" id="QDT62047.1"/>
    </source>
</evidence>
<evidence type="ECO:0000256" key="8">
    <source>
        <dbReference type="ARBA" id="ARBA00022833"/>
    </source>
</evidence>
<feature type="binding site" evidence="14">
    <location>
        <position position="59"/>
    </location>
    <ligand>
        <name>Zn(2+)</name>
        <dbReference type="ChEBI" id="CHEBI:29105"/>
        <note>catalytic</note>
    </ligand>
</feature>
<evidence type="ECO:0000256" key="3">
    <source>
        <dbReference type="ARBA" id="ARBA00006576"/>
    </source>
</evidence>
<dbReference type="GO" id="GO:0042802">
    <property type="term" value="F:identical protein binding"/>
    <property type="evidence" value="ECO:0007669"/>
    <property type="project" value="UniProtKB-ARBA"/>
</dbReference>
<reference evidence="17 18" key="1">
    <citation type="submission" date="2019-02" db="EMBL/GenBank/DDBJ databases">
        <title>Deep-cultivation of Planctomycetes and their phenomic and genomic characterization uncovers novel biology.</title>
        <authorList>
            <person name="Wiegand S."/>
            <person name="Jogler M."/>
            <person name="Boedeker C."/>
            <person name="Pinto D."/>
            <person name="Vollmers J."/>
            <person name="Rivas-Marin E."/>
            <person name="Kohn T."/>
            <person name="Peeters S.H."/>
            <person name="Heuer A."/>
            <person name="Rast P."/>
            <person name="Oberbeckmann S."/>
            <person name="Bunk B."/>
            <person name="Jeske O."/>
            <person name="Meyerdierks A."/>
            <person name="Storesund J.E."/>
            <person name="Kallscheuer N."/>
            <person name="Luecker S."/>
            <person name="Lage O.M."/>
            <person name="Pohl T."/>
            <person name="Merkel B.J."/>
            <person name="Hornburger P."/>
            <person name="Mueller R.-W."/>
            <person name="Bruemmer F."/>
            <person name="Labrenz M."/>
            <person name="Spormann A.M."/>
            <person name="Op den Camp H."/>
            <person name="Overmann J."/>
            <person name="Amann R."/>
            <person name="Jetten M.S.M."/>
            <person name="Mascher T."/>
            <person name="Medema M.H."/>
            <person name="Devos D.P."/>
            <person name="Kaster A.-K."/>
            <person name="Ovreas L."/>
            <person name="Rohde M."/>
            <person name="Galperin M.Y."/>
            <person name="Jogler C."/>
        </authorList>
    </citation>
    <scope>NUCLEOTIDE SEQUENCE [LARGE SCALE GENOMIC DNA]</scope>
    <source>
        <strain evidence="17 18">SV_7m_r</strain>
    </source>
</reference>
<dbReference type="GO" id="GO:0008270">
    <property type="term" value="F:zinc ion binding"/>
    <property type="evidence" value="ECO:0007669"/>
    <property type="project" value="UniProtKB-UniRule"/>
</dbReference>
<dbReference type="InterPro" id="IPR002125">
    <property type="entry name" value="CMP_dCMP_dom"/>
</dbReference>
<comment type="catalytic activity">
    <reaction evidence="11 15">
        <text>cytidine + H2O + H(+) = uridine + NH4(+)</text>
        <dbReference type="Rhea" id="RHEA:16069"/>
        <dbReference type="ChEBI" id="CHEBI:15377"/>
        <dbReference type="ChEBI" id="CHEBI:15378"/>
        <dbReference type="ChEBI" id="CHEBI:16704"/>
        <dbReference type="ChEBI" id="CHEBI:17562"/>
        <dbReference type="ChEBI" id="CHEBI:28938"/>
        <dbReference type="EC" id="3.5.4.5"/>
    </reaction>
</comment>
<comment type="function">
    <text evidence="2 15">This enzyme scavenges exogenous and endogenous cytidine and 2'-deoxycytidine for UMP synthesis.</text>
</comment>
<dbReference type="GO" id="GO:0005829">
    <property type="term" value="C:cytosol"/>
    <property type="evidence" value="ECO:0007669"/>
    <property type="project" value="TreeGrafter"/>
</dbReference>
<dbReference type="InterPro" id="IPR006262">
    <property type="entry name" value="Cyt_deam_tetra"/>
</dbReference>
<proteinExistence type="inferred from homology"/>
<dbReference type="PANTHER" id="PTHR11644">
    <property type="entry name" value="CYTIDINE DEAMINASE"/>
    <property type="match status" value="1"/>
</dbReference>
<feature type="binding site" evidence="14">
    <location>
        <position position="93"/>
    </location>
    <ligand>
        <name>Zn(2+)</name>
        <dbReference type="ChEBI" id="CHEBI:29105"/>
        <note>catalytic</note>
    </ligand>
</feature>
<evidence type="ECO:0000256" key="10">
    <source>
        <dbReference type="ARBA" id="ARBA00049252"/>
    </source>
</evidence>
<dbReference type="Gene3D" id="3.40.140.10">
    <property type="entry name" value="Cytidine Deaminase, domain 2"/>
    <property type="match status" value="1"/>
</dbReference>
<evidence type="ECO:0000256" key="13">
    <source>
        <dbReference type="PIRSR" id="PIRSR606262-2"/>
    </source>
</evidence>
<dbReference type="PROSITE" id="PS00903">
    <property type="entry name" value="CYT_DCMP_DEAMINASES_1"/>
    <property type="match status" value="1"/>
</dbReference>
<keyword evidence="6 14" id="KW-0479">Metal-binding</keyword>
<dbReference type="PROSITE" id="PS51747">
    <property type="entry name" value="CYT_DCMP_DEAMINASES_2"/>
    <property type="match status" value="1"/>
</dbReference>
<accession>A0A517T0Z9</accession>
<dbReference type="GO" id="GO:0072527">
    <property type="term" value="P:pyrimidine-containing compound metabolic process"/>
    <property type="evidence" value="ECO:0007669"/>
    <property type="project" value="UniProtKB-ARBA"/>
</dbReference>
<dbReference type="InterPro" id="IPR016192">
    <property type="entry name" value="APOBEC/CMP_deaminase_Zn-bd"/>
</dbReference>
<protein>
    <recommendedName>
        <fullName evidence="5 15">Cytidine deaminase</fullName>
        <ecNumber evidence="4 15">3.5.4.5</ecNumber>
    </recommendedName>
    <alternativeName>
        <fullName evidence="9 15">Cytidine aminohydrolase</fullName>
    </alternativeName>
</protein>
<keyword evidence="7 15" id="KW-0378">Hydrolase</keyword>
<evidence type="ECO:0000256" key="6">
    <source>
        <dbReference type="ARBA" id="ARBA00022723"/>
    </source>
</evidence>
<dbReference type="EMBL" id="CP036272">
    <property type="protein sequence ID" value="QDT62047.1"/>
    <property type="molecule type" value="Genomic_DNA"/>
</dbReference>
<comment type="cofactor">
    <cofactor evidence="1 14 15">
        <name>Zn(2+)</name>
        <dbReference type="ChEBI" id="CHEBI:29105"/>
    </cofactor>
</comment>
<evidence type="ECO:0000256" key="11">
    <source>
        <dbReference type="ARBA" id="ARBA00049558"/>
    </source>
</evidence>
<evidence type="ECO:0000256" key="4">
    <source>
        <dbReference type="ARBA" id="ARBA00012783"/>
    </source>
</evidence>
<dbReference type="InterPro" id="IPR050202">
    <property type="entry name" value="Cyt/Deoxycyt_deaminase"/>
</dbReference>
<evidence type="ECO:0000256" key="2">
    <source>
        <dbReference type="ARBA" id="ARBA00003949"/>
    </source>
</evidence>
<comment type="similarity">
    <text evidence="3 15">Belongs to the cytidine and deoxycytidylate deaminase family.</text>
</comment>
<evidence type="ECO:0000256" key="1">
    <source>
        <dbReference type="ARBA" id="ARBA00001947"/>
    </source>
</evidence>
<dbReference type="CDD" id="cd01283">
    <property type="entry name" value="cytidine_deaminase"/>
    <property type="match status" value="1"/>
</dbReference>